<reference evidence="10 11" key="1">
    <citation type="submission" date="2023-08" db="EMBL/GenBank/DDBJ databases">
        <title>Black Yeasts Isolated from many extreme environments.</title>
        <authorList>
            <person name="Coleine C."/>
            <person name="Stajich J.E."/>
            <person name="Selbmann L."/>
        </authorList>
    </citation>
    <scope>NUCLEOTIDE SEQUENCE [LARGE SCALE GENOMIC DNA]</scope>
    <source>
        <strain evidence="10 11">CCFEE 5792</strain>
    </source>
</reference>
<keyword evidence="7" id="KW-0170">Cobalt</keyword>
<dbReference type="InterPro" id="IPR036264">
    <property type="entry name" value="Bact_exopeptidase_dim_dom"/>
</dbReference>
<evidence type="ECO:0000256" key="3">
    <source>
        <dbReference type="ARBA" id="ARBA00006247"/>
    </source>
</evidence>
<dbReference type="InterPro" id="IPR033687">
    <property type="entry name" value="YodQ-like"/>
</dbReference>
<keyword evidence="4" id="KW-0479">Metal-binding</keyword>
<evidence type="ECO:0000256" key="2">
    <source>
        <dbReference type="ARBA" id="ARBA00001947"/>
    </source>
</evidence>
<dbReference type="SUPFAM" id="SSF55031">
    <property type="entry name" value="Bacterial exopeptidase dimerisation domain"/>
    <property type="match status" value="1"/>
</dbReference>
<dbReference type="RefSeq" id="XP_064702519.1">
    <property type="nucleotide sequence ID" value="XM_064850853.1"/>
</dbReference>
<protein>
    <recommendedName>
        <fullName evidence="9">Peptidase M20 dimerisation domain-containing protein</fullName>
    </recommendedName>
</protein>
<dbReference type="Gene3D" id="3.30.70.360">
    <property type="match status" value="1"/>
</dbReference>
<dbReference type="PANTHER" id="PTHR43808">
    <property type="entry name" value="ACETYLORNITHINE DEACETYLASE"/>
    <property type="match status" value="1"/>
</dbReference>
<dbReference type="NCBIfam" id="TIGR01910">
    <property type="entry name" value="DapE-ArgE"/>
    <property type="match status" value="1"/>
</dbReference>
<comment type="caution">
    <text evidence="10">The sequence shown here is derived from an EMBL/GenBank/DDBJ whole genome shotgun (WGS) entry which is preliminary data.</text>
</comment>
<gene>
    <name evidence="10" type="ORF">LTR84_007300</name>
</gene>
<dbReference type="EMBL" id="JAVRRD010000028">
    <property type="protein sequence ID" value="KAK5046946.1"/>
    <property type="molecule type" value="Genomic_DNA"/>
</dbReference>
<comment type="similarity">
    <text evidence="3">Belongs to the peptidase M20A family.</text>
</comment>
<name>A0AAV9MZE6_9EURO</name>
<dbReference type="AlphaFoldDB" id="A0AAV9MZE6"/>
<proteinExistence type="inferred from homology"/>
<evidence type="ECO:0000256" key="1">
    <source>
        <dbReference type="ARBA" id="ARBA00001941"/>
    </source>
</evidence>
<dbReference type="Pfam" id="PF07687">
    <property type="entry name" value="M20_dimer"/>
    <property type="match status" value="1"/>
</dbReference>
<feature type="region of interest" description="Disordered" evidence="8">
    <location>
        <begin position="1"/>
        <end position="20"/>
    </location>
</feature>
<accession>A0AAV9MZE6</accession>
<dbReference type="Pfam" id="PF01546">
    <property type="entry name" value="Peptidase_M20"/>
    <property type="match status" value="1"/>
</dbReference>
<feature type="domain" description="Peptidase M20 dimerisation" evidence="9">
    <location>
        <begin position="226"/>
        <end position="341"/>
    </location>
</feature>
<evidence type="ECO:0000256" key="4">
    <source>
        <dbReference type="ARBA" id="ARBA00022723"/>
    </source>
</evidence>
<dbReference type="GO" id="GO:0046872">
    <property type="term" value="F:metal ion binding"/>
    <property type="evidence" value="ECO:0007669"/>
    <property type="project" value="UniProtKB-KW"/>
</dbReference>
<organism evidence="10 11">
    <name type="scientific">Exophiala bonariae</name>
    <dbReference type="NCBI Taxonomy" id="1690606"/>
    <lineage>
        <taxon>Eukaryota</taxon>
        <taxon>Fungi</taxon>
        <taxon>Dikarya</taxon>
        <taxon>Ascomycota</taxon>
        <taxon>Pezizomycotina</taxon>
        <taxon>Eurotiomycetes</taxon>
        <taxon>Chaetothyriomycetidae</taxon>
        <taxon>Chaetothyriales</taxon>
        <taxon>Herpotrichiellaceae</taxon>
        <taxon>Exophiala</taxon>
    </lineage>
</organism>
<sequence length="452" mass="49220">MCQNHGIATAPGVKAKSQEPTLSQELIDSITKSVSDGFDEQLAFTQKLIQLGGQRGEEGEIQEFMFKQFSDRGYNPVQFDIDPEAIAQHVGGGRISATHSKAPIVVGVHKPKQQAPNGKSLIINGHVDVVPLGPTDLWTLDPYSGVIEGDKLYGRGAGDMRAGVGVYVKALDALTRVGLQPASEVILESVVEEESTGNGTLMTHLKGYKADAALIPEPVGEELVRANVGVLWFQVEVRGKPVHVREMATGTNAIDASWKVIEALRELEKDWNAREIGRELYIEQHKELEHPLNLNVAMMHAGDWQSSVPAWCRVDCRIAIYPGVSAKSAADEIEAKVAEVTEANDFLKKTPPKVTWNGFYAEGYVLEPGSDAESVLQKAHQQATGETLRSAFSGAYLDSRVHSLYDKIPALCYGPLAGNIHGFDEWVSVKSIKNVTIAVALFIAEWCGVEKI</sequence>
<dbReference type="SUPFAM" id="SSF53187">
    <property type="entry name" value="Zn-dependent exopeptidases"/>
    <property type="match status" value="1"/>
</dbReference>
<dbReference type="CDD" id="cd03895">
    <property type="entry name" value="M20_ArgE_DapE-like"/>
    <property type="match status" value="1"/>
</dbReference>
<dbReference type="GeneID" id="89975466"/>
<dbReference type="InterPro" id="IPR050072">
    <property type="entry name" value="Peptidase_M20A"/>
</dbReference>
<evidence type="ECO:0000259" key="9">
    <source>
        <dbReference type="Pfam" id="PF07687"/>
    </source>
</evidence>
<dbReference type="GO" id="GO:0016787">
    <property type="term" value="F:hydrolase activity"/>
    <property type="evidence" value="ECO:0007669"/>
    <property type="project" value="UniProtKB-KW"/>
</dbReference>
<dbReference type="InterPro" id="IPR002933">
    <property type="entry name" value="Peptidase_M20"/>
</dbReference>
<evidence type="ECO:0000256" key="5">
    <source>
        <dbReference type="ARBA" id="ARBA00022801"/>
    </source>
</evidence>
<keyword evidence="5" id="KW-0378">Hydrolase</keyword>
<dbReference type="InterPro" id="IPR010182">
    <property type="entry name" value="ArgE/DapE"/>
</dbReference>
<comment type="cofactor">
    <cofactor evidence="2">
        <name>Zn(2+)</name>
        <dbReference type="ChEBI" id="CHEBI:29105"/>
    </cofactor>
</comment>
<dbReference type="Proteomes" id="UP001358417">
    <property type="component" value="Unassembled WGS sequence"/>
</dbReference>
<dbReference type="PANTHER" id="PTHR43808:SF25">
    <property type="entry name" value="PEPTIDASE M20 DIMERISATION DOMAIN-CONTAINING PROTEIN"/>
    <property type="match status" value="1"/>
</dbReference>
<keyword evidence="11" id="KW-1185">Reference proteome</keyword>
<comment type="cofactor">
    <cofactor evidence="1">
        <name>Co(2+)</name>
        <dbReference type="ChEBI" id="CHEBI:48828"/>
    </cofactor>
</comment>
<evidence type="ECO:0000313" key="11">
    <source>
        <dbReference type="Proteomes" id="UP001358417"/>
    </source>
</evidence>
<dbReference type="Gene3D" id="3.40.630.10">
    <property type="entry name" value="Zn peptidases"/>
    <property type="match status" value="1"/>
</dbReference>
<evidence type="ECO:0000256" key="6">
    <source>
        <dbReference type="ARBA" id="ARBA00022833"/>
    </source>
</evidence>
<dbReference type="NCBIfam" id="NF005306">
    <property type="entry name" value="PRK06837.1"/>
    <property type="match status" value="1"/>
</dbReference>
<evidence type="ECO:0000256" key="7">
    <source>
        <dbReference type="ARBA" id="ARBA00023285"/>
    </source>
</evidence>
<evidence type="ECO:0000256" key="8">
    <source>
        <dbReference type="SAM" id="MobiDB-lite"/>
    </source>
</evidence>
<keyword evidence="6" id="KW-0862">Zinc</keyword>
<evidence type="ECO:0000313" key="10">
    <source>
        <dbReference type="EMBL" id="KAK5046946.1"/>
    </source>
</evidence>
<dbReference type="InterPro" id="IPR011650">
    <property type="entry name" value="Peptidase_M20_dimer"/>
</dbReference>